<feature type="region of interest" description="Disordered" evidence="1">
    <location>
        <begin position="239"/>
        <end position="270"/>
    </location>
</feature>
<organism evidence="2 3">
    <name type="scientific">Tetrabaena socialis</name>
    <dbReference type="NCBI Taxonomy" id="47790"/>
    <lineage>
        <taxon>Eukaryota</taxon>
        <taxon>Viridiplantae</taxon>
        <taxon>Chlorophyta</taxon>
        <taxon>core chlorophytes</taxon>
        <taxon>Chlorophyceae</taxon>
        <taxon>CS clade</taxon>
        <taxon>Chlamydomonadales</taxon>
        <taxon>Tetrabaenaceae</taxon>
        <taxon>Tetrabaena</taxon>
    </lineage>
</organism>
<accession>A0A2J8A9U1</accession>
<protein>
    <submittedName>
        <fullName evidence="2">Uncharacterized protein</fullName>
    </submittedName>
</protein>
<gene>
    <name evidence="2" type="ORF">TSOC_004094</name>
</gene>
<reference evidence="2 3" key="1">
    <citation type="journal article" date="2017" name="Mol. Biol. Evol.">
        <title>The 4-celled Tetrabaena socialis nuclear genome reveals the essential components for genetic control of cell number at the origin of multicellularity in the volvocine lineage.</title>
        <authorList>
            <person name="Featherston J."/>
            <person name="Arakaki Y."/>
            <person name="Hanschen E.R."/>
            <person name="Ferris P.J."/>
            <person name="Michod R.E."/>
            <person name="Olson B.J.S.C."/>
            <person name="Nozaki H."/>
            <person name="Durand P.M."/>
        </authorList>
    </citation>
    <scope>NUCLEOTIDE SEQUENCE [LARGE SCALE GENOMIC DNA]</scope>
    <source>
        <strain evidence="2 3">NIES-571</strain>
    </source>
</reference>
<keyword evidence="3" id="KW-1185">Reference proteome</keyword>
<feature type="compositionally biased region" description="Gly residues" evidence="1">
    <location>
        <begin position="53"/>
        <end position="68"/>
    </location>
</feature>
<feature type="compositionally biased region" description="Basic and acidic residues" evidence="1">
    <location>
        <begin position="172"/>
        <end position="187"/>
    </location>
</feature>
<feature type="region of interest" description="Disordered" evidence="1">
    <location>
        <begin position="170"/>
        <end position="218"/>
    </location>
</feature>
<evidence type="ECO:0000313" key="3">
    <source>
        <dbReference type="Proteomes" id="UP000236333"/>
    </source>
</evidence>
<feature type="compositionally biased region" description="Basic and acidic residues" evidence="1">
    <location>
        <begin position="245"/>
        <end position="270"/>
    </location>
</feature>
<name>A0A2J8A9U1_9CHLO</name>
<proteinExistence type="predicted"/>
<feature type="compositionally biased region" description="Low complexity" evidence="1">
    <location>
        <begin position="188"/>
        <end position="203"/>
    </location>
</feature>
<dbReference type="Proteomes" id="UP000236333">
    <property type="component" value="Unassembled WGS sequence"/>
</dbReference>
<dbReference type="OrthoDB" id="548723at2759"/>
<feature type="region of interest" description="Disordered" evidence="1">
    <location>
        <begin position="52"/>
        <end position="73"/>
    </location>
</feature>
<sequence>MAAWQLPRGRDAASLCCLAVGMVLGFLVAVQLGAAAHGTHIRSSGGLLSVSDSGGGSSSGNGGSGGSLQTGPSDAAAGSAAAAAADVAAAEDAVKRTAAAAAAAAAAATTTAIFQAKSVEEVAAVTVEAIVQGLEADEAAVVSAEAARARGGGGGLGVQGQGHQQQLLHVRRGQEGGERKLRERAAEDGGAAADAAAAAAQADLPKEEAATDAAAAAAQADQPKAEAAADAAAATAAAAAQTEQPKAEAKDGAAEAKAAEPEPAWARKEEGLPPVVVPPLEQFKFDIALSTGYRPQYGATFASCLVGLLASGAMAHASALHLLLSDARLLNFSLIHNLAHMGGAVRVSLYDMQGASTSMRARNVFYQLLRTPDLVPGPIPALAPNATADAAAPAAALGGGGSDLPSVFLEDDVWMVDDFPRKIHAVAAHASRRTGGGPFVIKLYLNTGIYAPPAVIRQRHAEQCNVTATVFPPVPNAAANAGTPADAGAILLTPYAMQAAANIRYTEANSSTNATEAADATDPATDPSLQGYRAKPRSYRWGSQGLYFSDGAVRRRLLACYLQYTERRWERQRRTKDWPLKMCLGAMHVASFDGGRSLLQHIGASSSLFGGADTNAKYHRACSFPFVERLPPQYGATIASCLVGLLASGAMRHASALHLLLSDARLLNFSLIHNLAHMGGAVRFKFDIALSTGYRPQYGATFASCLVSLLASGAMLHASALHLLLSDARLLNFSLIHNLAHMGGAVRVSLYDMQGASTSMRARNVFYQLTPAAAPGFGAAAAAGGEQPGDAKKRSLLAEATAAEGAARAATEAAATPAALAMHTVAAHASRRTGGGPFVIKLYLNTGKYAPPAVIRQRHAEQCNATATVFPPVANTAATAGTPADAGAVLLTPYAMQGASLQGYRAKPRSYRWGAQGLYFSDGALRRRLLACYLQYTERRWERQRRYKDWPLKMCLGAMHVASFDSGRSLVQHIGASSSLFGGADTNAKYHQACSFPFVERLPPQYGATIASCLVGLLASGAMRHASALHLLLSDARLLNFSLIHNLAHMGGAVRVSLYDMQGASTSMRARNVFYQLTPLPHPHCRLLRTPDLVPGPIPAIAPDVAADAAAPAAAPGFGAAAAAGGEQPGDAKKRSLLAEATAAEGAARAATEAAATPAALAYGATFASCLVSLLASGAMLHASALHLLLSDARLLNFSLIHNLAHMGGAVRVSLYDMQGASTSMRARNVFYHGGGSDLPSVFLEDDVWMVDDFPRKMHAVAAHASRRTGGGPFVIKLYLHTGKYAPPAVIRQRHAEQCNAAATVFPPVANTAATAGTPADAGAVLLTPYAMQGASLQGYRAKPRSYRWGAQGLYFSDGALRRRLRACYLQYTERRFDSGRSLVQHIGASSSLFGGADTNAKYHQACSFPFVERLPPQYGATIASCLVGLLASGAMLHASALHLLLSDARLLNFSLIHNLAHMGGAVRVSLYDMQGASTSMRARNVFYQLLRTPDLVPGPIPALGSEAVADAAAAAARLGAGGTTAAGEEQPGDGKKRSLLAAAAEAAAMQGTLDVGGSGGGSDLPSVFLEDDVWMVDDFPRKMHTVAAHASRRTGGGPFVIKLYSNTGRYAAPAVIRQRHAKECNATATVFPPVANAAATAGTPADVGAVLLTPYAMQGASLQGYRAKPRSYRWGAQGLYFSDGALRRRLLACYLQYTGRKWERQNRYKDWPLKMCLGAMHVASFDSGRSLVQHIGASSSLFGDANTNAKYHRACSFPFVERLPSEDLPADWY</sequence>
<evidence type="ECO:0000313" key="2">
    <source>
        <dbReference type="EMBL" id="PNH09279.1"/>
    </source>
</evidence>
<comment type="caution">
    <text evidence="2">The sequence shown here is derived from an EMBL/GenBank/DDBJ whole genome shotgun (WGS) entry which is preliminary data.</text>
</comment>
<evidence type="ECO:0000256" key="1">
    <source>
        <dbReference type="SAM" id="MobiDB-lite"/>
    </source>
</evidence>
<dbReference type="EMBL" id="PGGS01000096">
    <property type="protein sequence ID" value="PNH09279.1"/>
    <property type="molecule type" value="Genomic_DNA"/>
</dbReference>